<dbReference type="Proteomes" id="UP001215598">
    <property type="component" value="Unassembled WGS sequence"/>
</dbReference>
<reference evidence="3" key="1">
    <citation type="submission" date="2023-03" db="EMBL/GenBank/DDBJ databases">
        <title>Massive genome expansion in bonnet fungi (Mycena s.s.) driven by repeated elements and novel gene families across ecological guilds.</title>
        <authorList>
            <consortium name="Lawrence Berkeley National Laboratory"/>
            <person name="Harder C.B."/>
            <person name="Miyauchi S."/>
            <person name="Viragh M."/>
            <person name="Kuo A."/>
            <person name="Thoen E."/>
            <person name="Andreopoulos B."/>
            <person name="Lu D."/>
            <person name="Skrede I."/>
            <person name="Drula E."/>
            <person name="Henrissat B."/>
            <person name="Morin E."/>
            <person name="Kohler A."/>
            <person name="Barry K."/>
            <person name="LaButti K."/>
            <person name="Morin E."/>
            <person name="Salamov A."/>
            <person name="Lipzen A."/>
            <person name="Mereny Z."/>
            <person name="Hegedus B."/>
            <person name="Baldrian P."/>
            <person name="Stursova M."/>
            <person name="Weitz H."/>
            <person name="Taylor A."/>
            <person name="Grigoriev I.V."/>
            <person name="Nagy L.G."/>
            <person name="Martin F."/>
            <person name="Kauserud H."/>
        </authorList>
    </citation>
    <scope>NUCLEOTIDE SEQUENCE</scope>
    <source>
        <strain evidence="3">CBHHK182m</strain>
    </source>
</reference>
<evidence type="ECO:0000256" key="2">
    <source>
        <dbReference type="SAM" id="SignalP"/>
    </source>
</evidence>
<evidence type="ECO:0008006" key="5">
    <source>
        <dbReference type="Google" id="ProtNLM"/>
    </source>
</evidence>
<keyword evidence="2" id="KW-0732">Signal</keyword>
<protein>
    <recommendedName>
        <fullName evidence="5">Secreted protein</fullName>
    </recommendedName>
</protein>
<feature type="region of interest" description="Disordered" evidence="1">
    <location>
        <begin position="65"/>
        <end position="84"/>
    </location>
</feature>
<comment type="caution">
    <text evidence="3">The sequence shown here is derived from an EMBL/GenBank/DDBJ whole genome shotgun (WGS) entry which is preliminary data.</text>
</comment>
<sequence length="110" mass="12349">MHARAVAVRLLRHFVLFLSVTGAGGQDRVGGRLYMFMCASRWRASHACVVGRRFRLPAISASNNIHPSPRSALASTERRNPDPLNSITQIRLDQSQHSNIPQNVIFLFRV</sequence>
<proteinExistence type="predicted"/>
<keyword evidence="4" id="KW-1185">Reference proteome</keyword>
<dbReference type="EMBL" id="JARKIB010000077">
    <property type="protein sequence ID" value="KAJ7747229.1"/>
    <property type="molecule type" value="Genomic_DNA"/>
</dbReference>
<feature type="signal peptide" evidence="2">
    <location>
        <begin position="1"/>
        <end position="25"/>
    </location>
</feature>
<evidence type="ECO:0000313" key="4">
    <source>
        <dbReference type="Proteomes" id="UP001215598"/>
    </source>
</evidence>
<evidence type="ECO:0000256" key="1">
    <source>
        <dbReference type="SAM" id="MobiDB-lite"/>
    </source>
</evidence>
<organism evidence="3 4">
    <name type="scientific">Mycena metata</name>
    <dbReference type="NCBI Taxonomy" id="1033252"/>
    <lineage>
        <taxon>Eukaryota</taxon>
        <taxon>Fungi</taxon>
        <taxon>Dikarya</taxon>
        <taxon>Basidiomycota</taxon>
        <taxon>Agaricomycotina</taxon>
        <taxon>Agaricomycetes</taxon>
        <taxon>Agaricomycetidae</taxon>
        <taxon>Agaricales</taxon>
        <taxon>Marasmiineae</taxon>
        <taxon>Mycenaceae</taxon>
        <taxon>Mycena</taxon>
    </lineage>
</organism>
<accession>A0AAD7IP59</accession>
<feature type="chain" id="PRO_5042078963" description="Secreted protein" evidence="2">
    <location>
        <begin position="26"/>
        <end position="110"/>
    </location>
</feature>
<evidence type="ECO:0000313" key="3">
    <source>
        <dbReference type="EMBL" id="KAJ7747229.1"/>
    </source>
</evidence>
<dbReference type="AlphaFoldDB" id="A0AAD7IP59"/>
<gene>
    <name evidence="3" type="ORF">B0H16DRAFT_1555157</name>
</gene>
<name>A0AAD7IP59_9AGAR</name>